<dbReference type="AlphaFoldDB" id="A0A656QPS1"/>
<gene>
    <name evidence="1" type="ORF">BG60_01225</name>
</gene>
<dbReference type="InterPro" id="IPR014710">
    <property type="entry name" value="RmlC-like_jellyroll"/>
</dbReference>
<evidence type="ECO:0000313" key="2">
    <source>
        <dbReference type="Proteomes" id="UP000027451"/>
    </source>
</evidence>
<evidence type="ECO:0000313" key="1">
    <source>
        <dbReference type="EMBL" id="KDR33809.1"/>
    </source>
</evidence>
<dbReference type="EMBL" id="JFHD01000001">
    <property type="protein sequence ID" value="KDR33809.1"/>
    <property type="molecule type" value="Genomic_DNA"/>
</dbReference>
<reference evidence="1 2" key="1">
    <citation type="submission" date="2014-03" db="EMBL/GenBank/DDBJ databases">
        <title>Draft Genome Sequences of Four Burkholderia Strains.</title>
        <authorList>
            <person name="Liu X.Y."/>
            <person name="Li C.X."/>
            <person name="Xu J.H."/>
        </authorList>
    </citation>
    <scope>NUCLEOTIDE SEQUENCE [LARGE SCALE GENOMIC DNA]</scope>
    <source>
        <strain evidence="1 2">OP-1</strain>
    </source>
</reference>
<accession>A0A656QPS1</accession>
<dbReference type="Gene3D" id="2.60.120.10">
    <property type="entry name" value="Jelly Rolls"/>
    <property type="match status" value="1"/>
</dbReference>
<dbReference type="SUPFAM" id="SSF51182">
    <property type="entry name" value="RmlC-like cupins"/>
    <property type="match status" value="1"/>
</dbReference>
<organism evidence="1 2">
    <name type="scientific">Caballeronia zhejiangensis</name>
    <dbReference type="NCBI Taxonomy" id="871203"/>
    <lineage>
        <taxon>Bacteria</taxon>
        <taxon>Pseudomonadati</taxon>
        <taxon>Pseudomonadota</taxon>
        <taxon>Betaproteobacteria</taxon>
        <taxon>Burkholderiales</taxon>
        <taxon>Burkholderiaceae</taxon>
        <taxon>Caballeronia</taxon>
    </lineage>
</organism>
<proteinExistence type="predicted"/>
<dbReference type="RefSeq" id="WP_008346288.1">
    <property type="nucleotide sequence ID" value="NZ_CP084286.1"/>
</dbReference>
<protein>
    <submittedName>
        <fullName evidence="1">Uncharacterized protein</fullName>
    </submittedName>
</protein>
<sequence length="159" mass="17700">MSDILQSGHIMRVFSAEQDIGLEESVDIIAHDGVTLALIIRASFSREGVNFFTPREYSQQLAHMEHAAGTKICAHVHNIMAREVKLTQEVLLIKRGRVRVDLYGANLHYVTSRTLGPGDVILLSAGGHGFEMLEDAAFIEVKQGPYMGDHDKVRFEPRS</sequence>
<keyword evidence="2" id="KW-1185">Reference proteome</keyword>
<name>A0A656QPS1_9BURK</name>
<comment type="caution">
    <text evidence="1">The sequence shown here is derived from an EMBL/GenBank/DDBJ whole genome shotgun (WGS) entry which is preliminary data.</text>
</comment>
<dbReference type="InterPro" id="IPR011051">
    <property type="entry name" value="RmlC_Cupin_sf"/>
</dbReference>
<dbReference type="Proteomes" id="UP000027451">
    <property type="component" value="Unassembled WGS sequence"/>
</dbReference>